<dbReference type="GeneID" id="77008309"/>
<dbReference type="RefSeq" id="WP_051985580.1">
    <property type="nucleotide sequence ID" value="NZ_JAKOBR010000102.1"/>
</dbReference>
<dbReference type="Gene3D" id="2.10.260.10">
    <property type="match status" value="1"/>
</dbReference>
<protein>
    <submittedName>
        <fullName evidence="3">Antidote-toxin recognition MazE family protein</fullName>
    </submittedName>
</protein>
<sequence>MKSTGIVRTIDELGRVVLPIELRRLLEIEEKDPMEIFVDHDAKQIMFRKYQGQTCIFCQILNLHAHE</sequence>
<evidence type="ECO:0000313" key="4">
    <source>
        <dbReference type="Proteomes" id="UP000029278"/>
    </source>
</evidence>
<accession>A0A090ZL90</accession>
<dbReference type="AlphaFoldDB" id="A0A090ZL90"/>
<dbReference type="STRING" id="44252.DJ90_2074"/>
<evidence type="ECO:0000256" key="1">
    <source>
        <dbReference type="PROSITE-ProRule" id="PRU01076"/>
    </source>
</evidence>
<dbReference type="Pfam" id="PF04014">
    <property type="entry name" value="MazE_antitoxin"/>
    <property type="match status" value="1"/>
</dbReference>
<dbReference type="InterPro" id="IPR037914">
    <property type="entry name" value="SpoVT-AbrB_sf"/>
</dbReference>
<reference evidence="3 4" key="1">
    <citation type="submission" date="2014-04" db="EMBL/GenBank/DDBJ databases">
        <authorList>
            <person name="Bishop-Lilly K.A."/>
            <person name="Broomall S.M."/>
            <person name="Chain P.S."/>
            <person name="Chertkov O."/>
            <person name="Coyne S.R."/>
            <person name="Daligault H.E."/>
            <person name="Davenport K.W."/>
            <person name="Erkkila T."/>
            <person name="Frey K.G."/>
            <person name="Gibbons H.S."/>
            <person name="Gu W."/>
            <person name="Jaissle J."/>
            <person name="Johnson S.L."/>
            <person name="Koroleva G.I."/>
            <person name="Ladner J.T."/>
            <person name="Lo C.-C."/>
            <person name="Minogue T.D."/>
            <person name="Munk C."/>
            <person name="Palacios G.F."/>
            <person name="Redden C.L."/>
            <person name="Rosenzweig C.N."/>
            <person name="Scholz M.B."/>
            <person name="Teshima H."/>
            <person name="Xu Y."/>
        </authorList>
    </citation>
    <scope>NUCLEOTIDE SEQUENCE [LARGE SCALE GENOMIC DNA]</scope>
    <source>
        <strain evidence="3 4">8244</strain>
    </source>
</reference>
<dbReference type="InterPro" id="IPR052731">
    <property type="entry name" value="B_subtilis_Trans_State_Reg"/>
</dbReference>
<name>A0A090ZL90_PAEMA</name>
<comment type="caution">
    <text evidence="3">The sequence shown here is derived from an EMBL/GenBank/DDBJ whole genome shotgun (WGS) entry which is preliminary data.</text>
</comment>
<dbReference type="HOGENOM" id="CLU_158484_14_0_9"/>
<dbReference type="SUPFAM" id="SSF89447">
    <property type="entry name" value="AbrB/MazE/MraZ-like"/>
    <property type="match status" value="1"/>
</dbReference>
<dbReference type="EMBL" id="JMQA01000001">
    <property type="protein sequence ID" value="KFN12109.1"/>
    <property type="molecule type" value="Genomic_DNA"/>
</dbReference>
<dbReference type="PANTHER" id="PTHR36432">
    <property type="match status" value="1"/>
</dbReference>
<keyword evidence="1" id="KW-0238">DNA-binding</keyword>
<evidence type="ECO:0000313" key="3">
    <source>
        <dbReference type="EMBL" id="KFN12109.1"/>
    </source>
</evidence>
<gene>
    <name evidence="3" type="ORF">DJ90_2074</name>
</gene>
<dbReference type="Proteomes" id="UP000029278">
    <property type="component" value="Unassembled WGS sequence"/>
</dbReference>
<dbReference type="PROSITE" id="PS51740">
    <property type="entry name" value="SPOVT_ABRB"/>
    <property type="match status" value="1"/>
</dbReference>
<keyword evidence="4" id="KW-1185">Reference proteome</keyword>
<feature type="domain" description="SpoVT-AbrB" evidence="2">
    <location>
        <begin position="5"/>
        <end position="52"/>
    </location>
</feature>
<organism evidence="3 4">
    <name type="scientific">Paenibacillus macerans</name>
    <name type="common">Bacillus macerans</name>
    <dbReference type="NCBI Taxonomy" id="44252"/>
    <lineage>
        <taxon>Bacteria</taxon>
        <taxon>Bacillati</taxon>
        <taxon>Bacillota</taxon>
        <taxon>Bacilli</taxon>
        <taxon>Bacillales</taxon>
        <taxon>Paenibacillaceae</taxon>
        <taxon>Paenibacillus</taxon>
    </lineage>
</organism>
<dbReference type="OrthoDB" id="9782993at2"/>
<dbReference type="GO" id="GO:0003677">
    <property type="term" value="F:DNA binding"/>
    <property type="evidence" value="ECO:0007669"/>
    <property type="project" value="UniProtKB-UniRule"/>
</dbReference>
<dbReference type="InterPro" id="IPR007159">
    <property type="entry name" value="SpoVT-AbrB_dom"/>
</dbReference>
<proteinExistence type="predicted"/>
<dbReference type="PANTHER" id="PTHR36432:SF4">
    <property type="entry name" value="TRANSITION STATE REGULATOR ABH-RELATED"/>
    <property type="match status" value="1"/>
</dbReference>
<evidence type="ECO:0000259" key="2">
    <source>
        <dbReference type="PROSITE" id="PS51740"/>
    </source>
</evidence>